<evidence type="ECO:0000259" key="6">
    <source>
        <dbReference type="PROSITE" id="PS50949"/>
    </source>
</evidence>
<dbReference type="Pfam" id="PF00392">
    <property type="entry name" value="GntR"/>
    <property type="match status" value="1"/>
</dbReference>
<dbReference type="RefSeq" id="WP_194263321.1">
    <property type="nucleotide sequence ID" value="NZ_JABCQH010000017.1"/>
</dbReference>
<evidence type="ECO:0000313" key="7">
    <source>
        <dbReference type="EMBL" id="MBF0889573.1"/>
    </source>
</evidence>
<dbReference type="EMBL" id="JABCQH010000017">
    <property type="protein sequence ID" value="MBF0889573.1"/>
    <property type="molecule type" value="Genomic_DNA"/>
</dbReference>
<dbReference type="InterPro" id="IPR051446">
    <property type="entry name" value="HTH_trans_reg/aminotransferase"/>
</dbReference>
<sequence length="454" mass="49818">MEEFNPEWFVNRLHDRSARGLARQISALIQSGTLPVGTRLPSIRDLAFGLGISPATVSIAWTDLRKRGIIAGRGRRGMHVCNMFLSPRPVRRTASLSSENVSLNLTSYTPDPGRLPHLSDAFEALTSIPNLNTYNDETISPALRAICAAHWPYPAEDFMATNGAYSALFDTMQALIPPGSTVAVQDPAPMRILDILDYLSTSILPLQSDTDGILPASLAQALARNPTALYLQPNINAITGQRMSRARLHELAQILRTSPSTWIIEDDAFPWFSGVPAESIGVWLGPRVIHVRSLSKTLGPDLRLGIVSASSMIIREIQAYRSFGPAWTSRLLQTVAARLLENEKTHQTIHGNYRHHQEQRHEMTSALRHNGIDIPTGEGFSFWIPVLNDEAACASLASQNIRVSAGHQCSLLAPSHIRFSISHLSGDFERIATAIQQAARKTASPAEQSDLKPV</sequence>
<evidence type="ECO:0000313" key="8">
    <source>
        <dbReference type="Proteomes" id="UP000662701"/>
    </source>
</evidence>
<keyword evidence="3" id="KW-0805">Transcription regulation</keyword>
<evidence type="ECO:0000256" key="5">
    <source>
        <dbReference type="ARBA" id="ARBA00023163"/>
    </source>
</evidence>
<organism evidence="7 8">
    <name type="scientific">Gluconobacter cadivus</name>
    <dbReference type="NCBI Taxonomy" id="2728101"/>
    <lineage>
        <taxon>Bacteria</taxon>
        <taxon>Pseudomonadati</taxon>
        <taxon>Pseudomonadota</taxon>
        <taxon>Alphaproteobacteria</taxon>
        <taxon>Acetobacterales</taxon>
        <taxon>Acetobacteraceae</taxon>
        <taxon>Gluconobacter</taxon>
    </lineage>
</organism>
<dbReference type="InterPro" id="IPR004839">
    <property type="entry name" value="Aminotransferase_I/II_large"/>
</dbReference>
<evidence type="ECO:0000256" key="2">
    <source>
        <dbReference type="ARBA" id="ARBA00022898"/>
    </source>
</evidence>
<keyword evidence="7" id="KW-0032">Aminotransferase</keyword>
<dbReference type="Gene3D" id="1.10.10.10">
    <property type="entry name" value="Winged helix-like DNA-binding domain superfamily/Winged helix DNA-binding domain"/>
    <property type="match status" value="1"/>
</dbReference>
<dbReference type="GO" id="GO:0008483">
    <property type="term" value="F:transaminase activity"/>
    <property type="evidence" value="ECO:0007669"/>
    <property type="project" value="UniProtKB-KW"/>
</dbReference>
<dbReference type="InterPro" id="IPR036388">
    <property type="entry name" value="WH-like_DNA-bd_sf"/>
</dbReference>
<keyword evidence="2" id="KW-0663">Pyridoxal phosphate</keyword>
<dbReference type="Pfam" id="PF00155">
    <property type="entry name" value="Aminotran_1_2"/>
    <property type="match status" value="1"/>
</dbReference>
<dbReference type="Proteomes" id="UP000662701">
    <property type="component" value="Unassembled WGS sequence"/>
</dbReference>
<dbReference type="SUPFAM" id="SSF53383">
    <property type="entry name" value="PLP-dependent transferases"/>
    <property type="match status" value="1"/>
</dbReference>
<dbReference type="PROSITE" id="PS50949">
    <property type="entry name" value="HTH_GNTR"/>
    <property type="match status" value="1"/>
</dbReference>
<evidence type="ECO:0000256" key="1">
    <source>
        <dbReference type="ARBA" id="ARBA00005384"/>
    </source>
</evidence>
<dbReference type="SMART" id="SM00345">
    <property type="entry name" value="HTH_GNTR"/>
    <property type="match status" value="1"/>
</dbReference>
<comment type="caution">
    <text evidence="7">The sequence shown here is derived from an EMBL/GenBank/DDBJ whole genome shotgun (WGS) entry which is preliminary data.</text>
</comment>
<dbReference type="CDD" id="cd07377">
    <property type="entry name" value="WHTH_GntR"/>
    <property type="match status" value="1"/>
</dbReference>
<dbReference type="InterPro" id="IPR015424">
    <property type="entry name" value="PyrdxlP-dep_Trfase"/>
</dbReference>
<proteinExistence type="inferred from homology"/>
<evidence type="ECO:0000256" key="4">
    <source>
        <dbReference type="ARBA" id="ARBA00023125"/>
    </source>
</evidence>
<keyword evidence="7" id="KW-0808">Transferase</keyword>
<dbReference type="CDD" id="cd00609">
    <property type="entry name" value="AAT_like"/>
    <property type="match status" value="1"/>
</dbReference>
<dbReference type="PANTHER" id="PTHR46577">
    <property type="entry name" value="HTH-TYPE TRANSCRIPTIONAL REGULATORY PROTEIN GABR"/>
    <property type="match status" value="1"/>
</dbReference>
<reference evidence="7 8" key="2">
    <citation type="submission" date="2020-11" db="EMBL/GenBank/DDBJ databases">
        <title>Description of novel Gluconobacter species.</title>
        <authorList>
            <person name="Cleenwerck I."/>
            <person name="Cnockaert M."/>
            <person name="Borremans W."/>
            <person name="Wieme A.D."/>
            <person name="De Vuyst L."/>
            <person name="Vandamme P."/>
        </authorList>
    </citation>
    <scope>NUCLEOTIDE SEQUENCE [LARGE SCALE GENOMIC DNA]</scope>
    <source>
        <strain evidence="7 8">LMG 1745</strain>
    </source>
</reference>
<keyword evidence="5" id="KW-0804">Transcription</keyword>
<dbReference type="Gene3D" id="3.40.640.10">
    <property type="entry name" value="Type I PLP-dependent aspartate aminotransferase-like (Major domain)"/>
    <property type="match status" value="1"/>
</dbReference>
<dbReference type="InterPro" id="IPR000524">
    <property type="entry name" value="Tscrpt_reg_HTH_GntR"/>
</dbReference>
<dbReference type="SUPFAM" id="SSF46785">
    <property type="entry name" value="Winged helix' DNA-binding domain"/>
    <property type="match status" value="1"/>
</dbReference>
<reference evidence="8" key="1">
    <citation type="submission" date="2020-04" db="EMBL/GenBank/DDBJ databases">
        <title>Description of novel Gluconacetobacter.</title>
        <authorList>
            <person name="Sombolestani A."/>
        </authorList>
    </citation>
    <scope>NUCLEOTIDE SEQUENCE [LARGE SCALE GENOMIC DNA]</scope>
    <source>
        <strain evidence="8">LMG 1745</strain>
    </source>
</reference>
<accession>A0ABR9YYD1</accession>
<dbReference type="InterPro" id="IPR036390">
    <property type="entry name" value="WH_DNA-bd_sf"/>
</dbReference>
<keyword evidence="4" id="KW-0238">DNA-binding</keyword>
<dbReference type="InterPro" id="IPR015421">
    <property type="entry name" value="PyrdxlP-dep_Trfase_major"/>
</dbReference>
<keyword evidence="8" id="KW-1185">Reference proteome</keyword>
<evidence type="ECO:0000256" key="3">
    <source>
        <dbReference type="ARBA" id="ARBA00023015"/>
    </source>
</evidence>
<gene>
    <name evidence="7" type="ORF">HKD19_13605</name>
</gene>
<comment type="similarity">
    <text evidence="1">In the C-terminal section; belongs to the class-I pyridoxal-phosphate-dependent aminotransferase family.</text>
</comment>
<name>A0ABR9YYD1_9PROT</name>
<dbReference type="PANTHER" id="PTHR46577:SF1">
    <property type="entry name" value="HTH-TYPE TRANSCRIPTIONAL REGULATORY PROTEIN GABR"/>
    <property type="match status" value="1"/>
</dbReference>
<feature type="domain" description="HTH gntR-type" evidence="6">
    <location>
        <begin position="15"/>
        <end position="83"/>
    </location>
</feature>
<protein>
    <submittedName>
        <fullName evidence="7">Aminotransferase class I/II-fold pyridoxal phosphate-dependent enzyme</fullName>
    </submittedName>
</protein>